<comment type="subcellular location">
    <subcellularLocation>
        <location evidence="1">Membrane</location>
        <topology evidence="1">Multi-pass membrane protein</topology>
    </subcellularLocation>
</comment>
<evidence type="ECO:0000313" key="7">
    <source>
        <dbReference type="EMBL" id="TVU41979.1"/>
    </source>
</evidence>
<dbReference type="GO" id="GO:0005886">
    <property type="term" value="C:plasma membrane"/>
    <property type="evidence" value="ECO:0007669"/>
    <property type="project" value="TreeGrafter"/>
</dbReference>
<feature type="non-terminal residue" evidence="7">
    <location>
        <position position="102"/>
    </location>
</feature>
<dbReference type="InterPro" id="IPR036640">
    <property type="entry name" value="ABC1_TM_sf"/>
</dbReference>
<keyword evidence="8" id="KW-1185">Reference proteome</keyword>
<dbReference type="SUPFAM" id="SSF90123">
    <property type="entry name" value="ABC transporter transmembrane region"/>
    <property type="match status" value="1"/>
</dbReference>
<feature type="transmembrane region" description="Helical" evidence="5">
    <location>
        <begin position="77"/>
        <end position="99"/>
    </location>
</feature>
<dbReference type="Gene3D" id="1.20.1560.10">
    <property type="entry name" value="ABC transporter type 1, transmembrane domain"/>
    <property type="match status" value="1"/>
</dbReference>
<dbReference type="PANTHER" id="PTHR24222:SF63">
    <property type="entry name" value="ATP BINDING CASSETTE SUBFAMILY B"/>
    <property type="match status" value="1"/>
</dbReference>
<keyword evidence="3 5" id="KW-1133">Transmembrane helix</keyword>
<dbReference type="AlphaFoldDB" id="A0A5J9W0M3"/>
<proteinExistence type="predicted"/>
<evidence type="ECO:0000313" key="8">
    <source>
        <dbReference type="Proteomes" id="UP000324897"/>
    </source>
</evidence>
<organism evidence="7 8">
    <name type="scientific">Eragrostis curvula</name>
    <name type="common">weeping love grass</name>
    <dbReference type="NCBI Taxonomy" id="38414"/>
    <lineage>
        <taxon>Eukaryota</taxon>
        <taxon>Viridiplantae</taxon>
        <taxon>Streptophyta</taxon>
        <taxon>Embryophyta</taxon>
        <taxon>Tracheophyta</taxon>
        <taxon>Spermatophyta</taxon>
        <taxon>Magnoliopsida</taxon>
        <taxon>Liliopsida</taxon>
        <taxon>Poales</taxon>
        <taxon>Poaceae</taxon>
        <taxon>PACMAD clade</taxon>
        <taxon>Chloridoideae</taxon>
        <taxon>Eragrostideae</taxon>
        <taxon>Eragrostidinae</taxon>
        <taxon>Eragrostis</taxon>
    </lineage>
</organism>
<comment type="caution">
    <text evidence="7">The sequence shown here is derived from an EMBL/GenBank/DDBJ whole genome shotgun (WGS) entry which is preliminary data.</text>
</comment>
<dbReference type="EMBL" id="RWGY01000006">
    <property type="protein sequence ID" value="TVU41979.1"/>
    <property type="molecule type" value="Genomic_DNA"/>
</dbReference>
<accession>A0A5J9W0M3</accession>
<keyword evidence="4 5" id="KW-0472">Membrane</keyword>
<evidence type="ECO:0000256" key="4">
    <source>
        <dbReference type="ARBA" id="ARBA00023136"/>
    </source>
</evidence>
<keyword evidence="2 5" id="KW-0812">Transmembrane</keyword>
<dbReference type="Gramene" id="TVU41979">
    <property type="protein sequence ID" value="TVU41979"/>
    <property type="gene ID" value="EJB05_10368"/>
</dbReference>
<evidence type="ECO:0000256" key="5">
    <source>
        <dbReference type="SAM" id="Phobius"/>
    </source>
</evidence>
<dbReference type="Pfam" id="PF00664">
    <property type="entry name" value="ABC_membrane"/>
    <property type="match status" value="1"/>
</dbReference>
<feature type="non-terminal residue" evidence="7">
    <location>
        <position position="1"/>
    </location>
</feature>
<dbReference type="PANTHER" id="PTHR24222">
    <property type="entry name" value="ABC TRANSPORTER B FAMILY"/>
    <property type="match status" value="1"/>
</dbReference>
<dbReference type="OrthoDB" id="687106at2759"/>
<gene>
    <name evidence="7" type="ORF">EJB05_10368</name>
</gene>
<evidence type="ECO:0000256" key="2">
    <source>
        <dbReference type="ARBA" id="ARBA00022692"/>
    </source>
</evidence>
<evidence type="ECO:0000256" key="3">
    <source>
        <dbReference type="ARBA" id="ARBA00022989"/>
    </source>
</evidence>
<sequence>MIEHTTSRRPSRRKLMLPRLVPHIHRCHAGQSQEKGKRHAFEMATGEVVSRMSGDTVLVHDAVGEKVSKFLQLVSNFIGGFIIAFIKGWLLSLVILSCIPPV</sequence>
<dbReference type="PROSITE" id="PS50929">
    <property type="entry name" value="ABC_TM1F"/>
    <property type="match status" value="1"/>
</dbReference>
<feature type="domain" description="ABC transmembrane type-1" evidence="6">
    <location>
        <begin position="42"/>
        <end position="102"/>
    </location>
</feature>
<dbReference type="GO" id="GO:0005524">
    <property type="term" value="F:ATP binding"/>
    <property type="evidence" value="ECO:0007669"/>
    <property type="project" value="InterPro"/>
</dbReference>
<protein>
    <recommendedName>
        <fullName evidence="6">ABC transmembrane type-1 domain-containing protein</fullName>
    </recommendedName>
</protein>
<dbReference type="InterPro" id="IPR039421">
    <property type="entry name" value="Type_1_exporter"/>
</dbReference>
<evidence type="ECO:0000259" key="6">
    <source>
        <dbReference type="PROSITE" id="PS50929"/>
    </source>
</evidence>
<dbReference type="GO" id="GO:0140359">
    <property type="term" value="F:ABC-type transporter activity"/>
    <property type="evidence" value="ECO:0007669"/>
    <property type="project" value="InterPro"/>
</dbReference>
<reference evidence="7 8" key="1">
    <citation type="journal article" date="2019" name="Sci. Rep.">
        <title>A high-quality genome of Eragrostis curvula grass provides insights into Poaceae evolution and supports new strategies to enhance forage quality.</title>
        <authorList>
            <person name="Carballo J."/>
            <person name="Santos B.A.C.M."/>
            <person name="Zappacosta D."/>
            <person name="Garbus I."/>
            <person name="Selva J.P."/>
            <person name="Gallo C.A."/>
            <person name="Diaz A."/>
            <person name="Albertini E."/>
            <person name="Caccamo M."/>
            <person name="Echenique V."/>
        </authorList>
    </citation>
    <scope>NUCLEOTIDE SEQUENCE [LARGE SCALE GENOMIC DNA]</scope>
    <source>
        <strain evidence="8">cv. Victoria</strain>
        <tissue evidence="7">Leaf</tissue>
    </source>
</reference>
<evidence type="ECO:0000256" key="1">
    <source>
        <dbReference type="ARBA" id="ARBA00004141"/>
    </source>
</evidence>
<name>A0A5J9W0M3_9POAL</name>
<dbReference type="InterPro" id="IPR011527">
    <property type="entry name" value="ABC1_TM_dom"/>
</dbReference>
<dbReference type="Proteomes" id="UP000324897">
    <property type="component" value="Unassembled WGS sequence"/>
</dbReference>